<gene>
    <name evidence="3" type="ORF">H1D41_16215</name>
</gene>
<sequence>MKLTRLLLPLMLSPGLAFAGPWDGTYRQGAADCARFGVEGGAIRIEGDMFFGNEAICEMRQPVEVRNMNATLYDMYCEGYLDENGVAPQPWEARTMIMRAADGGLYMVWDGFAFQFDKCTAEELVEELIGEQPEDPPEVVEEPAAPPEETPEPASGAAELQDATAEPETVTE</sequence>
<proteinExistence type="predicted"/>
<protein>
    <recommendedName>
        <fullName evidence="5">DUF4367 domain-containing protein</fullName>
    </recommendedName>
</protein>
<accession>A0A8J7LQJ0</accession>
<comment type="caution">
    <text evidence="3">The sequence shown here is derived from an EMBL/GenBank/DDBJ whole genome shotgun (WGS) entry which is preliminary data.</text>
</comment>
<name>A0A8J7LQJ0_9RHOB</name>
<evidence type="ECO:0000313" key="3">
    <source>
        <dbReference type="EMBL" id="MBI1495191.1"/>
    </source>
</evidence>
<organism evidence="3 4">
    <name type="scientific">Halocynthiibacter styelae</name>
    <dbReference type="NCBI Taxonomy" id="2761955"/>
    <lineage>
        <taxon>Bacteria</taxon>
        <taxon>Pseudomonadati</taxon>
        <taxon>Pseudomonadota</taxon>
        <taxon>Alphaproteobacteria</taxon>
        <taxon>Rhodobacterales</taxon>
        <taxon>Paracoccaceae</taxon>
        <taxon>Halocynthiibacter</taxon>
    </lineage>
</organism>
<evidence type="ECO:0000256" key="2">
    <source>
        <dbReference type="SAM" id="SignalP"/>
    </source>
</evidence>
<feature type="chain" id="PRO_5035282204" description="DUF4367 domain-containing protein" evidence="2">
    <location>
        <begin position="20"/>
        <end position="172"/>
    </location>
</feature>
<dbReference type="EMBL" id="JADCKQ010000015">
    <property type="protein sequence ID" value="MBI1495191.1"/>
    <property type="molecule type" value="Genomic_DNA"/>
</dbReference>
<feature type="compositionally biased region" description="Acidic residues" evidence="1">
    <location>
        <begin position="129"/>
        <end position="141"/>
    </location>
</feature>
<reference evidence="3" key="1">
    <citation type="submission" date="2020-10" db="EMBL/GenBank/DDBJ databases">
        <title>Paenihalocynthiibacter styelae gen. nov., sp. nov., isolated from stalked sea squirt Styela clava.</title>
        <authorList>
            <person name="Kim Y.-O."/>
            <person name="Yoon J.-H."/>
        </authorList>
    </citation>
    <scope>NUCLEOTIDE SEQUENCE</scope>
    <source>
        <strain evidence="3">MYP1-1</strain>
    </source>
</reference>
<keyword evidence="2" id="KW-0732">Signal</keyword>
<evidence type="ECO:0000256" key="1">
    <source>
        <dbReference type="SAM" id="MobiDB-lite"/>
    </source>
</evidence>
<dbReference type="Proteomes" id="UP000640583">
    <property type="component" value="Unassembled WGS sequence"/>
</dbReference>
<keyword evidence="4" id="KW-1185">Reference proteome</keyword>
<feature type="signal peptide" evidence="2">
    <location>
        <begin position="1"/>
        <end position="19"/>
    </location>
</feature>
<evidence type="ECO:0000313" key="4">
    <source>
        <dbReference type="Proteomes" id="UP000640583"/>
    </source>
</evidence>
<evidence type="ECO:0008006" key="5">
    <source>
        <dbReference type="Google" id="ProtNLM"/>
    </source>
</evidence>
<dbReference type="AlphaFoldDB" id="A0A8J7LQJ0"/>
<dbReference type="RefSeq" id="WP_228849901.1">
    <property type="nucleotide sequence ID" value="NZ_JADCKQ010000015.1"/>
</dbReference>
<feature type="region of interest" description="Disordered" evidence="1">
    <location>
        <begin position="129"/>
        <end position="172"/>
    </location>
</feature>